<gene>
    <name evidence="2" type="ORF">JR316_011204</name>
</gene>
<feature type="region of interest" description="Disordered" evidence="1">
    <location>
        <begin position="123"/>
        <end position="173"/>
    </location>
</feature>
<dbReference type="AlphaFoldDB" id="A0A8H7XNR0"/>
<proteinExistence type="predicted"/>
<dbReference type="EMBL" id="JAFIQS010000013">
    <property type="protein sequence ID" value="KAG5164007.1"/>
    <property type="molecule type" value="Genomic_DNA"/>
</dbReference>
<evidence type="ECO:0000256" key="1">
    <source>
        <dbReference type="SAM" id="MobiDB-lite"/>
    </source>
</evidence>
<organism evidence="2">
    <name type="scientific">Psilocybe cubensis</name>
    <name type="common">Psychedelic mushroom</name>
    <name type="synonym">Stropharia cubensis</name>
    <dbReference type="NCBI Taxonomy" id="181762"/>
    <lineage>
        <taxon>Eukaryota</taxon>
        <taxon>Fungi</taxon>
        <taxon>Dikarya</taxon>
        <taxon>Basidiomycota</taxon>
        <taxon>Agaricomycotina</taxon>
        <taxon>Agaricomycetes</taxon>
        <taxon>Agaricomycetidae</taxon>
        <taxon>Agaricales</taxon>
        <taxon>Agaricineae</taxon>
        <taxon>Strophariaceae</taxon>
        <taxon>Psilocybe</taxon>
    </lineage>
</organism>
<reference evidence="2" key="1">
    <citation type="submission" date="2021-02" db="EMBL/GenBank/DDBJ databases">
        <title>Psilocybe cubensis genome.</title>
        <authorList>
            <person name="Mckernan K.J."/>
            <person name="Crawford S."/>
            <person name="Trippe A."/>
            <person name="Kane L.T."/>
            <person name="Mclaughlin S."/>
        </authorList>
    </citation>
    <scope>NUCLEOTIDE SEQUENCE [LARGE SCALE GENOMIC DNA]</scope>
    <source>
        <strain evidence="2">MGC-MH-2018</strain>
    </source>
</reference>
<evidence type="ECO:0000313" key="2">
    <source>
        <dbReference type="EMBL" id="KAG5164007.1"/>
    </source>
</evidence>
<sequence length="173" mass="20073">MQKKHKATFIQFLSTFSATPEMLEQWKKQVEEWKANPSKPNSYKESTQTITLQNTRRNLQNKEAAMAAIGKLPAHSAHIMHAMVEKCVIEWLPLLKKQNINPKWVLIYPCALEPRKRKCQKLDTDDKFEKEDGMPEILSDDLKEDIDFEKVHSDDSEDSEDNNKGEDTNIDVD</sequence>
<name>A0A8H7XNR0_PSICU</name>
<feature type="compositionally biased region" description="Acidic residues" evidence="1">
    <location>
        <begin position="138"/>
        <end position="147"/>
    </location>
</feature>
<protein>
    <submittedName>
        <fullName evidence="2">Uncharacterized protein</fullName>
    </submittedName>
</protein>
<feature type="compositionally biased region" description="Basic and acidic residues" evidence="1">
    <location>
        <begin position="123"/>
        <end position="133"/>
    </location>
</feature>
<accession>A0A8H7XNR0</accession>
<comment type="caution">
    <text evidence="2">The sequence shown here is derived from an EMBL/GenBank/DDBJ whole genome shotgun (WGS) entry which is preliminary data.</text>
</comment>